<dbReference type="HAMAP" id="MF_01026">
    <property type="entry name" value="LeuC_type1"/>
    <property type="match status" value="1"/>
</dbReference>
<dbReference type="InterPro" id="IPR036008">
    <property type="entry name" value="Aconitase_4Fe-4S_dom"/>
</dbReference>
<comment type="pathway">
    <text evidence="3 13">Amino-acid biosynthesis; L-leucine biosynthesis; L-leucine from 3-methyl-2-oxobutanoate: step 2/4.</text>
</comment>
<feature type="binding site" evidence="13">
    <location>
        <position position="397"/>
    </location>
    <ligand>
        <name>[4Fe-4S] cluster</name>
        <dbReference type="ChEBI" id="CHEBI:49883"/>
    </ligand>
</feature>
<evidence type="ECO:0000313" key="15">
    <source>
        <dbReference type="EMBL" id="EUJ25708.1"/>
    </source>
</evidence>
<evidence type="ECO:0000256" key="9">
    <source>
        <dbReference type="ARBA" id="ARBA00023014"/>
    </source>
</evidence>
<comment type="caution">
    <text evidence="15">The sequence shown here is derived from an EMBL/GenBank/DDBJ whole genome shotgun (WGS) entry which is preliminary data.</text>
</comment>
<keyword evidence="4 13" id="KW-0432">Leucine biosynthesis</keyword>
<keyword evidence="7 13" id="KW-0479">Metal-binding</keyword>
<evidence type="ECO:0000256" key="7">
    <source>
        <dbReference type="ARBA" id="ARBA00022723"/>
    </source>
</evidence>
<evidence type="ECO:0000256" key="1">
    <source>
        <dbReference type="ARBA" id="ARBA00000491"/>
    </source>
</evidence>
<comment type="cofactor">
    <cofactor evidence="13">
        <name>[4Fe-4S] cluster</name>
        <dbReference type="ChEBI" id="CHEBI:49883"/>
    </cofactor>
    <text evidence="13">Binds 1 [4Fe-4S] cluster per subunit.</text>
</comment>
<dbReference type="Proteomes" id="UP000019249">
    <property type="component" value="Unassembled WGS sequence"/>
</dbReference>
<keyword evidence="11 13" id="KW-0100">Branched-chain amino acid biosynthesis</keyword>
<name>A0ABN0RBR2_9LIST</name>
<keyword evidence="9 13" id="KW-0411">Iron-sulfur</keyword>
<accession>A0ABN0RBR2</accession>
<evidence type="ECO:0000256" key="6">
    <source>
        <dbReference type="ARBA" id="ARBA00022605"/>
    </source>
</evidence>
<dbReference type="PANTHER" id="PTHR43822:SF9">
    <property type="entry name" value="3-ISOPROPYLMALATE DEHYDRATASE"/>
    <property type="match status" value="1"/>
</dbReference>
<evidence type="ECO:0000259" key="14">
    <source>
        <dbReference type="Pfam" id="PF00330"/>
    </source>
</evidence>
<keyword evidence="15" id="KW-0413">Isomerase</keyword>
<evidence type="ECO:0000256" key="10">
    <source>
        <dbReference type="ARBA" id="ARBA00023239"/>
    </source>
</evidence>
<dbReference type="PRINTS" id="PR00415">
    <property type="entry name" value="ACONITASE"/>
</dbReference>
<comment type="subunit">
    <text evidence="13">Heterodimer of LeuC and LeuD.</text>
</comment>
<keyword evidence="8 13" id="KW-0408">Iron</keyword>
<dbReference type="CDD" id="cd01583">
    <property type="entry name" value="IPMI"/>
    <property type="match status" value="1"/>
</dbReference>
<dbReference type="InterPro" id="IPR015931">
    <property type="entry name" value="Acnase/IPM_dHydase_lsu_aba_1/3"/>
</dbReference>
<feature type="binding site" evidence="13">
    <location>
        <position position="337"/>
    </location>
    <ligand>
        <name>[4Fe-4S] cluster</name>
        <dbReference type="ChEBI" id="CHEBI:49883"/>
    </ligand>
</feature>
<dbReference type="PROSITE" id="PS01244">
    <property type="entry name" value="ACONITASE_2"/>
    <property type="match status" value="1"/>
</dbReference>
<evidence type="ECO:0000256" key="13">
    <source>
        <dbReference type="HAMAP-Rule" id="MF_01026"/>
    </source>
</evidence>
<keyword evidence="10 13" id="KW-0456">Lyase</keyword>
<dbReference type="Pfam" id="PF00330">
    <property type="entry name" value="Aconitase"/>
    <property type="match status" value="1"/>
</dbReference>
<dbReference type="PANTHER" id="PTHR43822">
    <property type="entry name" value="HOMOACONITASE, MITOCHONDRIAL-RELATED"/>
    <property type="match status" value="1"/>
</dbReference>
<evidence type="ECO:0000256" key="5">
    <source>
        <dbReference type="ARBA" id="ARBA00022485"/>
    </source>
</evidence>
<evidence type="ECO:0000256" key="12">
    <source>
        <dbReference type="ARBA" id="ARBA00023501"/>
    </source>
</evidence>
<feature type="domain" description="Aconitase/3-isopropylmalate dehydratase large subunit alpha/beta/alpha" evidence="14">
    <location>
        <begin position="7"/>
        <end position="447"/>
    </location>
</feature>
<organism evidence="15 16">
    <name type="scientific">Listeria floridensis FSL S10-1187</name>
    <dbReference type="NCBI Taxonomy" id="1265817"/>
    <lineage>
        <taxon>Bacteria</taxon>
        <taxon>Bacillati</taxon>
        <taxon>Bacillota</taxon>
        <taxon>Bacilli</taxon>
        <taxon>Bacillales</taxon>
        <taxon>Listeriaceae</taxon>
        <taxon>Listeria</taxon>
    </lineage>
</organism>
<dbReference type="NCBIfam" id="NF004016">
    <property type="entry name" value="PRK05478.1"/>
    <property type="match status" value="1"/>
</dbReference>
<protein>
    <recommendedName>
        <fullName evidence="13">3-isopropylmalate dehydratase large subunit</fullName>
        <ecNumber evidence="13">4.2.1.33</ecNumber>
    </recommendedName>
    <alternativeName>
        <fullName evidence="13">Alpha-IPM isomerase</fullName>
        <shortName evidence="13">IPMI</shortName>
    </alternativeName>
    <alternativeName>
        <fullName evidence="13">Isopropylmalate isomerase</fullName>
    </alternativeName>
</protein>
<reference evidence="15 16" key="1">
    <citation type="journal article" date="2014" name="Int. J. Syst. Evol. Microbiol.">
        <title>Listeria floridensis sp. nov., Listeria aquatica sp. nov., Listeria cornellensis sp. nov., Listeria riparia sp. nov. and Listeria grandensis sp. nov., from agricultural and natural environments.</title>
        <authorList>
            <person name="den Bakker H.C."/>
            <person name="Warchocki S."/>
            <person name="Wright E.M."/>
            <person name="Allred A.F."/>
            <person name="Ahlstrom C."/>
            <person name="Manuel C.S."/>
            <person name="Stasiewicz M.J."/>
            <person name="Burrell A."/>
            <person name="Roof S."/>
            <person name="Strawn L."/>
            <person name="Fortes E.D."/>
            <person name="Nightingale K.K."/>
            <person name="Kephart D."/>
            <person name="Wiedmann M."/>
        </authorList>
    </citation>
    <scope>NUCLEOTIDE SEQUENCE [LARGE SCALE GENOMIC DNA]</scope>
    <source>
        <strain evidence="15 16">FSL S10-1187</strain>
    </source>
</reference>
<evidence type="ECO:0000256" key="11">
    <source>
        <dbReference type="ARBA" id="ARBA00023304"/>
    </source>
</evidence>
<proteinExistence type="inferred from homology"/>
<dbReference type="Gene3D" id="3.30.499.10">
    <property type="entry name" value="Aconitase, domain 3"/>
    <property type="match status" value="2"/>
</dbReference>
<dbReference type="PROSITE" id="PS00450">
    <property type="entry name" value="ACONITASE_1"/>
    <property type="match status" value="1"/>
</dbReference>
<gene>
    <name evidence="13" type="primary">leuC</name>
    <name evidence="15" type="ORF">MFLO_14833</name>
</gene>
<dbReference type="InterPro" id="IPR033941">
    <property type="entry name" value="IPMI_cat"/>
</dbReference>
<comment type="function">
    <text evidence="2 13">Catalyzes the isomerization between 2-isopropylmalate and 3-isopropylmalate, via the formation of 2-isopropylmaleate.</text>
</comment>
<dbReference type="InterPro" id="IPR004430">
    <property type="entry name" value="3-IsopropMal_deHydase_lsu"/>
</dbReference>
<dbReference type="EC" id="4.2.1.33" evidence="13"/>
<feature type="binding site" evidence="13">
    <location>
        <position position="400"/>
    </location>
    <ligand>
        <name>[4Fe-4S] cluster</name>
        <dbReference type="ChEBI" id="CHEBI:49883"/>
    </ligand>
</feature>
<evidence type="ECO:0000256" key="4">
    <source>
        <dbReference type="ARBA" id="ARBA00022430"/>
    </source>
</evidence>
<keyword evidence="16" id="KW-1185">Reference proteome</keyword>
<dbReference type="InterPro" id="IPR050067">
    <property type="entry name" value="IPM_dehydratase_rel_enz"/>
</dbReference>
<dbReference type="GO" id="GO:0003861">
    <property type="term" value="F:3-isopropylmalate dehydratase activity"/>
    <property type="evidence" value="ECO:0007669"/>
    <property type="project" value="UniProtKB-EC"/>
</dbReference>
<comment type="similarity">
    <text evidence="13">Belongs to the aconitase/IPM isomerase family. LeuC type 1 subfamily.</text>
</comment>
<evidence type="ECO:0000256" key="3">
    <source>
        <dbReference type="ARBA" id="ARBA00004729"/>
    </source>
</evidence>
<dbReference type="RefSeq" id="WP_036098444.1">
    <property type="nucleotide sequence ID" value="NZ_AODF01000043.1"/>
</dbReference>
<dbReference type="NCBIfam" id="TIGR00170">
    <property type="entry name" value="leuC"/>
    <property type="match status" value="1"/>
</dbReference>
<comment type="catalytic activity">
    <reaction evidence="1 13">
        <text>(2R,3S)-3-isopropylmalate = (2S)-2-isopropylmalate</text>
        <dbReference type="Rhea" id="RHEA:32287"/>
        <dbReference type="ChEBI" id="CHEBI:1178"/>
        <dbReference type="ChEBI" id="CHEBI:35121"/>
        <dbReference type="EC" id="4.2.1.33"/>
    </reaction>
</comment>
<dbReference type="GO" id="GO:0016853">
    <property type="term" value="F:isomerase activity"/>
    <property type="evidence" value="ECO:0007669"/>
    <property type="project" value="UniProtKB-KW"/>
</dbReference>
<sequence length="457" mass="49642">MGQTLFDKLWDSHVVAGNEGEPQLLYVDLHLIHEVTSPQAFEGLRMEKRTLRRPDKTFATMDHNVPTEDVFNIQDLVAKKQVDALRKNCEEFGVTLADIGSARQGIVHMVGPETGLTQPGKVIVCGDSHTATHGAFGAIGFGIGSSEVEHVFATQTIWQQKPKTMGIEITGTLPQGVYAKDIILHLLATYGISFGTGYAIEFFGDTIRGLSMDERMTICNMAIEGGAKVGLMAPDETTYAYLNGREYAPENFAEAEAFWRTLYTDLDANYDQLIVLDVTELAPYVTWGTNPEMSVPFGEAFPEVQTANDERAYSYMGLLPGQTAADIELGYVFIGSCTNGRLSDLEEAAAIVKGKHVNPSVRALVVPGSKAVRTAAERLGIDQIFKAAGFEWREPGCSMCLGMNPDQVPAGVHCASTSNRNFEGRQGNGARTHLVSPAMAAAAAIHGSFVDIRKERV</sequence>
<evidence type="ECO:0000256" key="2">
    <source>
        <dbReference type="ARBA" id="ARBA00002695"/>
    </source>
</evidence>
<dbReference type="InterPro" id="IPR001030">
    <property type="entry name" value="Acoase/IPM_deHydtase_lsu_aba"/>
</dbReference>
<evidence type="ECO:0000313" key="16">
    <source>
        <dbReference type="Proteomes" id="UP000019249"/>
    </source>
</evidence>
<evidence type="ECO:0000256" key="8">
    <source>
        <dbReference type="ARBA" id="ARBA00023004"/>
    </source>
</evidence>
<dbReference type="EMBL" id="AODF01000043">
    <property type="protein sequence ID" value="EUJ25708.1"/>
    <property type="molecule type" value="Genomic_DNA"/>
</dbReference>
<dbReference type="InterPro" id="IPR018136">
    <property type="entry name" value="Aconitase_4Fe-4S_BS"/>
</dbReference>
<comment type="catalytic activity">
    <reaction evidence="12">
        <text>citrate = D-threo-isocitrate</text>
        <dbReference type="Rhea" id="RHEA:10336"/>
        <dbReference type="ChEBI" id="CHEBI:15562"/>
        <dbReference type="ChEBI" id="CHEBI:16947"/>
        <dbReference type="EC" id="4.2.1.3"/>
    </reaction>
</comment>
<dbReference type="NCBIfam" id="NF009116">
    <property type="entry name" value="PRK12466.1"/>
    <property type="match status" value="1"/>
</dbReference>
<keyword evidence="5 13" id="KW-0004">4Fe-4S</keyword>
<keyword evidence="6 13" id="KW-0028">Amino-acid biosynthesis</keyword>
<dbReference type="SUPFAM" id="SSF53732">
    <property type="entry name" value="Aconitase iron-sulfur domain"/>
    <property type="match status" value="1"/>
</dbReference>